<sequence length="335" mass="38792">MKRTIKIFLIFFHFSSLLVFGNGLGEIEFIKGIYNYRGGCLFSNSSSPKSFLNFKKHEGFLVANVFCLEDDSELDALILIGKEKFFIEGGNKKIKLKEGKYKVKLLSDEMEPFEDSVKIFKDSTTVKIFQLKPVGKKVELKGKILDFENSKPIPFYFDATNCKNYYDCDYDSLTGIFRISGFVGLCTLQIYPYGDYLPVLREINLTEDCDTFPDIYIVNGNGNITKNLSSVKFKNNSFILEKNSFEELDRIVNILKDYPFLKIKIHSFTDDSGKASENLKLSEKRCETVREYFLEKGIEEERISIKGFGETMNLFDNETKDNRLKNRRIEITLYR</sequence>
<keyword evidence="3" id="KW-0998">Cell outer membrane</keyword>
<gene>
    <name evidence="6" type="ORF">ENS15_05105</name>
</gene>
<dbReference type="PROSITE" id="PS51123">
    <property type="entry name" value="OMPA_2"/>
    <property type="match status" value="1"/>
</dbReference>
<evidence type="ECO:0000256" key="2">
    <source>
        <dbReference type="ARBA" id="ARBA00023136"/>
    </source>
</evidence>
<dbReference type="PANTHER" id="PTHR30329:SF21">
    <property type="entry name" value="LIPOPROTEIN YIAD-RELATED"/>
    <property type="match status" value="1"/>
</dbReference>
<evidence type="ECO:0000313" key="6">
    <source>
        <dbReference type="EMBL" id="HFK24011.1"/>
    </source>
</evidence>
<dbReference type="SUPFAM" id="SSF103088">
    <property type="entry name" value="OmpA-like"/>
    <property type="match status" value="1"/>
</dbReference>
<dbReference type="InterPro" id="IPR050330">
    <property type="entry name" value="Bact_OuterMem_StrucFunc"/>
</dbReference>
<protein>
    <submittedName>
        <fullName evidence="6">OmpA family protein</fullName>
    </submittedName>
</protein>
<dbReference type="PANTHER" id="PTHR30329">
    <property type="entry name" value="STATOR ELEMENT OF FLAGELLAR MOTOR COMPLEX"/>
    <property type="match status" value="1"/>
</dbReference>
<evidence type="ECO:0000256" key="3">
    <source>
        <dbReference type="ARBA" id="ARBA00023237"/>
    </source>
</evidence>
<dbReference type="GO" id="GO:0009279">
    <property type="term" value="C:cell outer membrane"/>
    <property type="evidence" value="ECO:0007669"/>
    <property type="project" value="UniProtKB-SubCell"/>
</dbReference>
<proteinExistence type="predicted"/>
<organism evidence="6">
    <name type="scientific">candidate division WOR-3 bacterium</name>
    <dbReference type="NCBI Taxonomy" id="2052148"/>
    <lineage>
        <taxon>Bacteria</taxon>
        <taxon>Bacteria division WOR-3</taxon>
    </lineage>
</organism>
<dbReference type="Pfam" id="PF00691">
    <property type="entry name" value="OmpA"/>
    <property type="match status" value="1"/>
</dbReference>
<name>A0A7C3J6H9_UNCW3</name>
<dbReference type="InterPro" id="IPR006664">
    <property type="entry name" value="OMP_bac"/>
</dbReference>
<keyword evidence="2 4" id="KW-0472">Membrane</keyword>
<evidence type="ECO:0000256" key="4">
    <source>
        <dbReference type="PROSITE-ProRule" id="PRU00473"/>
    </source>
</evidence>
<dbReference type="EMBL" id="DSTT01000005">
    <property type="protein sequence ID" value="HFK24011.1"/>
    <property type="molecule type" value="Genomic_DNA"/>
</dbReference>
<dbReference type="InterPro" id="IPR036737">
    <property type="entry name" value="OmpA-like_sf"/>
</dbReference>
<dbReference type="CDD" id="cd07185">
    <property type="entry name" value="OmpA_C-like"/>
    <property type="match status" value="1"/>
</dbReference>
<reference evidence="6" key="1">
    <citation type="journal article" date="2020" name="mSystems">
        <title>Genome- and Community-Level Interaction Insights into Carbon Utilization and Element Cycling Functions of Hydrothermarchaeota in Hydrothermal Sediment.</title>
        <authorList>
            <person name="Zhou Z."/>
            <person name="Liu Y."/>
            <person name="Xu W."/>
            <person name="Pan J."/>
            <person name="Luo Z.H."/>
            <person name="Li M."/>
        </authorList>
    </citation>
    <scope>NUCLEOTIDE SEQUENCE [LARGE SCALE GENOMIC DNA]</scope>
    <source>
        <strain evidence="6">SpSt-464</strain>
    </source>
</reference>
<accession>A0A7C3J6H9</accession>
<dbReference type="InterPro" id="IPR006665">
    <property type="entry name" value="OmpA-like"/>
</dbReference>
<dbReference type="AlphaFoldDB" id="A0A7C3J6H9"/>
<comment type="subcellular location">
    <subcellularLocation>
        <location evidence="1">Cell outer membrane</location>
    </subcellularLocation>
</comment>
<comment type="caution">
    <text evidence="6">The sequence shown here is derived from an EMBL/GenBank/DDBJ whole genome shotgun (WGS) entry which is preliminary data.</text>
</comment>
<evidence type="ECO:0000259" key="5">
    <source>
        <dbReference type="PROSITE" id="PS51123"/>
    </source>
</evidence>
<dbReference type="Gene3D" id="3.30.1330.60">
    <property type="entry name" value="OmpA-like domain"/>
    <property type="match status" value="1"/>
</dbReference>
<evidence type="ECO:0000256" key="1">
    <source>
        <dbReference type="ARBA" id="ARBA00004442"/>
    </source>
</evidence>
<feature type="domain" description="OmpA-like" evidence="5">
    <location>
        <begin position="220"/>
        <end position="335"/>
    </location>
</feature>
<dbReference type="PRINTS" id="PR01021">
    <property type="entry name" value="OMPADOMAIN"/>
</dbReference>